<evidence type="ECO:0000256" key="1">
    <source>
        <dbReference type="SAM" id="Phobius"/>
    </source>
</evidence>
<feature type="transmembrane region" description="Helical" evidence="1">
    <location>
        <begin position="64"/>
        <end position="85"/>
    </location>
</feature>
<protein>
    <recommendedName>
        <fullName evidence="3">t-SNARE coiled-coil homology domain-containing protein</fullName>
    </recommendedName>
</protein>
<keyword evidence="1" id="KW-1133">Transmembrane helix</keyword>
<accession>A0A0F9R049</accession>
<name>A0A0F9R049_9ZZZZ</name>
<organism evidence="2">
    <name type="scientific">marine sediment metagenome</name>
    <dbReference type="NCBI Taxonomy" id="412755"/>
    <lineage>
        <taxon>unclassified sequences</taxon>
        <taxon>metagenomes</taxon>
        <taxon>ecological metagenomes</taxon>
    </lineage>
</organism>
<gene>
    <name evidence="2" type="ORF">LCGC14_0637610</name>
</gene>
<comment type="caution">
    <text evidence="2">The sequence shown here is derived from an EMBL/GenBank/DDBJ whole genome shotgun (WGS) entry which is preliminary data.</text>
</comment>
<evidence type="ECO:0000313" key="2">
    <source>
        <dbReference type="EMBL" id="KKN49960.1"/>
    </source>
</evidence>
<reference evidence="2" key="1">
    <citation type="journal article" date="2015" name="Nature">
        <title>Complex archaea that bridge the gap between prokaryotes and eukaryotes.</title>
        <authorList>
            <person name="Spang A."/>
            <person name="Saw J.H."/>
            <person name="Jorgensen S.L."/>
            <person name="Zaremba-Niedzwiedzka K."/>
            <person name="Martijn J."/>
            <person name="Lind A.E."/>
            <person name="van Eijk R."/>
            <person name="Schleper C."/>
            <person name="Guy L."/>
            <person name="Ettema T.J."/>
        </authorList>
    </citation>
    <scope>NUCLEOTIDE SEQUENCE</scope>
</reference>
<dbReference type="AlphaFoldDB" id="A0A0F9R049"/>
<keyword evidence="1" id="KW-0472">Membrane</keyword>
<dbReference type="EMBL" id="LAZR01001142">
    <property type="protein sequence ID" value="KKN49960.1"/>
    <property type="molecule type" value="Genomic_DNA"/>
</dbReference>
<sequence length="88" mass="9481">MTENEQIREDIRSMRQSMETIAGNIGGLNAKSHAPESCTQPKENQKAIAEMRAVENRLKGSFKVIAVLATLASAIGGGVLVAVIIRLF</sequence>
<evidence type="ECO:0008006" key="3">
    <source>
        <dbReference type="Google" id="ProtNLM"/>
    </source>
</evidence>
<proteinExistence type="predicted"/>
<keyword evidence="1" id="KW-0812">Transmembrane</keyword>